<name>A0AAV1R1E5_9ROSI</name>
<reference evidence="14 15" key="1">
    <citation type="submission" date="2024-01" db="EMBL/GenBank/DDBJ databases">
        <authorList>
            <person name="Waweru B."/>
        </authorList>
    </citation>
    <scope>NUCLEOTIDE SEQUENCE [LARGE SCALE GENOMIC DNA]</scope>
</reference>
<dbReference type="PANTHER" id="PTHR10106:SF43">
    <property type="entry name" value="CYTOCHROME B561 FAMILY PROTEIN, EXPRESSED"/>
    <property type="match status" value="1"/>
</dbReference>
<evidence type="ECO:0000256" key="2">
    <source>
        <dbReference type="ARBA" id="ARBA00004141"/>
    </source>
</evidence>
<comment type="caution">
    <text evidence="14">The sequence shown here is derived from an EMBL/GenBank/DDBJ whole genome shotgun (WGS) entry which is preliminary data.</text>
</comment>
<keyword evidence="8 11" id="KW-1133">Transmembrane helix</keyword>
<feature type="signal peptide" evidence="12">
    <location>
        <begin position="1"/>
        <end position="26"/>
    </location>
</feature>
<keyword evidence="12" id="KW-0732">Signal</keyword>
<comment type="subcellular location">
    <subcellularLocation>
        <location evidence="2">Membrane</location>
        <topology evidence="2">Multi-pass membrane protein</topology>
    </subcellularLocation>
</comment>
<keyword evidence="15" id="KW-1185">Reference proteome</keyword>
<keyword evidence="7" id="KW-0249">Electron transport</keyword>
<dbReference type="AlphaFoldDB" id="A0AAV1R1E5"/>
<dbReference type="InterPro" id="IPR043205">
    <property type="entry name" value="CYB561/CYBRD1-like"/>
</dbReference>
<feature type="chain" id="PRO_5043886492" description="Cytochrome b561 domain-containing protein" evidence="12">
    <location>
        <begin position="27"/>
        <end position="160"/>
    </location>
</feature>
<feature type="transmembrane region" description="Helical" evidence="11">
    <location>
        <begin position="70"/>
        <end position="91"/>
    </location>
</feature>
<dbReference type="Gene3D" id="1.20.120.1770">
    <property type="match status" value="1"/>
</dbReference>
<dbReference type="InterPro" id="IPR006593">
    <property type="entry name" value="Cyt_b561/ferric_Rdtase_TM"/>
</dbReference>
<keyword evidence="9" id="KW-0408">Iron</keyword>
<evidence type="ECO:0000256" key="8">
    <source>
        <dbReference type="ARBA" id="ARBA00022989"/>
    </source>
</evidence>
<feature type="domain" description="Cytochrome b561" evidence="13">
    <location>
        <begin position="2"/>
        <end position="160"/>
    </location>
</feature>
<gene>
    <name evidence="14" type="ORF">DCAF_LOCUS4556</name>
</gene>
<dbReference type="SMART" id="SM00665">
    <property type="entry name" value="B561"/>
    <property type="match status" value="1"/>
</dbReference>
<keyword evidence="3" id="KW-0813">Transport</keyword>
<feature type="transmembrane region" description="Helical" evidence="11">
    <location>
        <begin position="36"/>
        <end position="58"/>
    </location>
</feature>
<dbReference type="GO" id="GO:0016491">
    <property type="term" value="F:oxidoreductase activity"/>
    <property type="evidence" value="ECO:0007669"/>
    <property type="project" value="InterPro"/>
</dbReference>
<sequence>MFAHLLAIAVATLVLVWLLHFRRGLAFESANKDKILNVHTLLMVVGFILVAGEATMAYKSVPAKRKVQKVFHVTLHLMALLAGVVGVYTAFRFKHERLIFHDLAAVVVGALLICVPRCRNVSKRLIQAMARFWGFGNIFPRYMHSPDGFAGNFKFLRPRR</sequence>
<protein>
    <recommendedName>
        <fullName evidence="13">Cytochrome b561 domain-containing protein</fullName>
    </recommendedName>
</protein>
<dbReference type="GO" id="GO:0016020">
    <property type="term" value="C:membrane"/>
    <property type="evidence" value="ECO:0007669"/>
    <property type="project" value="UniProtKB-SubCell"/>
</dbReference>
<keyword evidence="6" id="KW-0479">Metal-binding</keyword>
<dbReference type="Proteomes" id="UP001314170">
    <property type="component" value="Unassembled WGS sequence"/>
</dbReference>
<evidence type="ECO:0000256" key="7">
    <source>
        <dbReference type="ARBA" id="ARBA00022982"/>
    </source>
</evidence>
<evidence type="ECO:0000256" key="3">
    <source>
        <dbReference type="ARBA" id="ARBA00022448"/>
    </source>
</evidence>
<evidence type="ECO:0000313" key="14">
    <source>
        <dbReference type="EMBL" id="CAK7326850.1"/>
    </source>
</evidence>
<evidence type="ECO:0000256" key="4">
    <source>
        <dbReference type="ARBA" id="ARBA00022617"/>
    </source>
</evidence>
<evidence type="ECO:0000256" key="6">
    <source>
        <dbReference type="ARBA" id="ARBA00022723"/>
    </source>
</evidence>
<feature type="transmembrane region" description="Helical" evidence="11">
    <location>
        <begin position="97"/>
        <end position="115"/>
    </location>
</feature>
<dbReference type="PROSITE" id="PS50939">
    <property type="entry name" value="CYTOCHROME_B561"/>
    <property type="match status" value="1"/>
</dbReference>
<dbReference type="GO" id="GO:0046872">
    <property type="term" value="F:metal ion binding"/>
    <property type="evidence" value="ECO:0007669"/>
    <property type="project" value="UniProtKB-KW"/>
</dbReference>
<evidence type="ECO:0000256" key="11">
    <source>
        <dbReference type="SAM" id="Phobius"/>
    </source>
</evidence>
<keyword evidence="5 11" id="KW-0812">Transmembrane</keyword>
<evidence type="ECO:0000256" key="5">
    <source>
        <dbReference type="ARBA" id="ARBA00022692"/>
    </source>
</evidence>
<keyword evidence="4" id="KW-0349">Heme</keyword>
<dbReference type="EMBL" id="CAWUPB010000851">
    <property type="protein sequence ID" value="CAK7326850.1"/>
    <property type="molecule type" value="Genomic_DNA"/>
</dbReference>
<evidence type="ECO:0000259" key="13">
    <source>
        <dbReference type="PROSITE" id="PS50939"/>
    </source>
</evidence>
<evidence type="ECO:0000313" key="15">
    <source>
        <dbReference type="Proteomes" id="UP001314170"/>
    </source>
</evidence>
<comment type="cofactor">
    <cofactor evidence="1">
        <name>heme b</name>
        <dbReference type="ChEBI" id="CHEBI:60344"/>
    </cofactor>
</comment>
<evidence type="ECO:0000256" key="12">
    <source>
        <dbReference type="SAM" id="SignalP"/>
    </source>
</evidence>
<evidence type="ECO:0000256" key="10">
    <source>
        <dbReference type="ARBA" id="ARBA00023136"/>
    </source>
</evidence>
<dbReference type="Pfam" id="PF03188">
    <property type="entry name" value="Cytochrom_B561"/>
    <property type="match status" value="1"/>
</dbReference>
<evidence type="ECO:0000256" key="9">
    <source>
        <dbReference type="ARBA" id="ARBA00023004"/>
    </source>
</evidence>
<accession>A0AAV1R1E5</accession>
<dbReference type="PANTHER" id="PTHR10106">
    <property type="entry name" value="CYTOCHROME B561-RELATED"/>
    <property type="match status" value="1"/>
</dbReference>
<organism evidence="14 15">
    <name type="scientific">Dovyalis caffra</name>
    <dbReference type="NCBI Taxonomy" id="77055"/>
    <lineage>
        <taxon>Eukaryota</taxon>
        <taxon>Viridiplantae</taxon>
        <taxon>Streptophyta</taxon>
        <taxon>Embryophyta</taxon>
        <taxon>Tracheophyta</taxon>
        <taxon>Spermatophyta</taxon>
        <taxon>Magnoliopsida</taxon>
        <taxon>eudicotyledons</taxon>
        <taxon>Gunneridae</taxon>
        <taxon>Pentapetalae</taxon>
        <taxon>rosids</taxon>
        <taxon>fabids</taxon>
        <taxon>Malpighiales</taxon>
        <taxon>Salicaceae</taxon>
        <taxon>Flacourtieae</taxon>
        <taxon>Dovyalis</taxon>
    </lineage>
</organism>
<proteinExistence type="predicted"/>
<keyword evidence="10 11" id="KW-0472">Membrane</keyword>
<evidence type="ECO:0000256" key="1">
    <source>
        <dbReference type="ARBA" id="ARBA00001970"/>
    </source>
</evidence>